<reference evidence="2" key="1">
    <citation type="submission" date="2021-09" db="EMBL/GenBank/DDBJ databases">
        <authorList>
            <consortium name="AG Swart"/>
            <person name="Singh M."/>
            <person name="Singh A."/>
            <person name="Seah K."/>
            <person name="Emmerich C."/>
        </authorList>
    </citation>
    <scope>NUCLEOTIDE SEQUENCE</scope>
    <source>
        <strain evidence="2">ATCC30299</strain>
    </source>
</reference>
<feature type="binding site" evidence="1">
    <location>
        <position position="293"/>
    </location>
    <ligand>
        <name>Mg(2+)</name>
        <dbReference type="ChEBI" id="CHEBI:18420"/>
        <label>1</label>
    </ligand>
</feature>
<accession>A0AAU9K6M9</accession>
<keyword evidence="3" id="KW-1185">Reference proteome</keyword>
<dbReference type="PANTHER" id="PTHR16222:SF35">
    <property type="entry name" value="ADP-RIBOSYLGLYCOHYDROLASE"/>
    <property type="match status" value="1"/>
</dbReference>
<protein>
    <recommendedName>
        <fullName evidence="4">ADP-ribosylglycohydrolase</fullName>
    </recommendedName>
</protein>
<evidence type="ECO:0000313" key="3">
    <source>
        <dbReference type="Proteomes" id="UP001162131"/>
    </source>
</evidence>
<proteinExistence type="predicted"/>
<comment type="cofactor">
    <cofactor evidence="1">
        <name>Mg(2+)</name>
        <dbReference type="ChEBI" id="CHEBI:18420"/>
    </cofactor>
    <text evidence="1">Binds 2 magnesium ions per subunit.</text>
</comment>
<dbReference type="GO" id="GO:0046872">
    <property type="term" value="F:metal ion binding"/>
    <property type="evidence" value="ECO:0007669"/>
    <property type="project" value="UniProtKB-KW"/>
</dbReference>
<keyword evidence="1" id="KW-0479">Metal-binding</keyword>
<gene>
    <name evidence="2" type="ORF">BSTOLATCC_MIC58384</name>
</gene>
<dbReference type="EMBL" id="CAJZBQ010000056">
    <property type="protein sequence ID" value="CAG9333579.1"/>
    <property type="molecule type" value="Genomic_DNA"/>
</dbReference>
<organism evidence="2 3">
    <name type="scientific">Blepharisma stoltei</name>
    <dbReference type="NCBI Taxonomy" id="1481888"/>
    <lineage>
        <taxon>Eukaryota</taxon>
        <taxon>Sar</taxon>
        <taxon>Alveolata</taxon>
        <taxon>Ciliophora</taxon>
        <taxon>Postciliodesmatophora</taxon>
        <taxon>Heterotrichea</taxon>
        <taxon>Heterotrichida</taxon>
        <taxon>Blepharismidae</taxon>
        <taxon>Blepharisma</taxon>
    </lineage>
</organism>
<dbReference type="AlphaFoldDB" id="A0AAU9K6M9"/>
<evidence type="ECO:0000313" key="2">
    <source>
        <dbReference type="EMBL" id="CAG9333579.1"/>
    </source>
</evidence>
<evidence type="ECO:0000256" key="1">
    <source>
        <dbReference type="PIRSR" id="PIRSR605502-1"/>
    </source>
</evidence>
<dbReference type="InterPro" id="IPR005502">
    <property type="entry name" value="Ribosyl_crysJ1"/>
</dbReference>
<dbReference type="Proteomes" id="UP001162131">
    <property type="component" value="Unassembled WGS sequence"/>
</dbReference>
<dbReference type="InterPro" id="IPR050792">
    <property type="entry name" value="ADP-ribosylglycohydrolase"/>
</dbReference>
<dbReference type="PANTHER" id="PTHR16222">
    <property type="entry name" value="ADP-RIBOSYLGLYCOHYDROLASE"/>
    <property type="match status" value="1"/>
</dbReference>
<evidence type="ECO:0008006" key="4">
    <source>
        <dbReference type="Google" id="ProtNLM"/>
    </source>
</evidence>
<feature type="binding site" evidence="1">
    <location>
        <position position="91"/>
    </location>
    <ligand>
        <name>Mg(2+)</name>
        <dbReference type="ChEBI" id="CHEBI:18420"/>
        <label>1</label>
    </ligand>
</feature>
<feature type="binding site" evidence="1">
    <location>
        <position position="92"/>
    </location>
    <ligand>
        <name>Mg(2+)</name>
        <dbReference type="ChEBI" id="CHEBI:18420"/>
        <label>1</label>
    </ligand>
</feature>
<dbReference type="InterPro" id="IPR036705">
    <property type="entry name" value="Ribosyl_crysJ1_sf"/>
</dbReference>
<feature type="binding site" evidence="1">
    <location>
        <position position="93"/>
    </location>
    <ligand>
        <name>Mg(2+)</name>
        <dbReference type="ChEBI" id="CHEBI:18420"/>
        <label>1</label>
    </ligand>
</feature>
<keyword evidence="1" id="KW-0460">Magnesium</keyword>
<feature type="binding site" evidence="1">
    <location>
        <position position="296"/>
    </location>
    <ligand>
        <name>Mg(2+)</name>
        <dbReference type="ChEBI" id="CHEBI:18420"/>
        <label>1</label>
    </ligand>
</feature>
<dbReference type="Gene3D" id="1.10.4080.10">
    <property type="entry name" value="ADP-ribosylation/Crystallin J1"/>
    <property type="match status" value="1"/>
</dbReference>
<sequence length="364" mass="40833">MNQPNLGIYPTLESYSSYSIPTPVQNITIQSLPPEISTQIDLALGCVFGAFIGDSLGSYIEFENSISEGMLSETLEMRGGGPFSVGPGQVTDDSELAMCLLRGLYEGNGKFNLDLIAKYYKEWYCTGPFDIGKTTKNALKVYKDNPAFAKFSIASSKELNKKSKSNGSFMKCTPMAVFCRNLNDKEIRRAVSLECSMTHSNLEIQDAQVCYIKAIVSLFRYPGDRVRAYNEAKSMARRYETKEWFDDIENSQPMKADHKIGRAKIAFDHAFRHLRNESNYFDAMTGILRLGGDTDTNAAIVGGLIGAADGYSGIPKNWKEKVKNFKFEGIGIDRPWFLDQTDVERQVEYLYYISPYSLSIIAEE</sequence>
<dbReference type="Pfam" id="PF03747">
    <property type="entry name" value="ADP_ribosyl_GH"/>
    <property type="match status" value="1"/>
</dbReference>
<dbReference type="SUPFAM" id="SSF101478">
    <property type="entry name" value="ADP-ribosylglycohydrolase"/>
    <property type="match status" value="1"/>
</dbReference>
<comment type="caution">
    <text evidence="2">The sequence shown here is derived from an EMBL/GenBank/DDBJ whole genome shotgun (WGS) entry which is preliminary data.</text>
</comment>
<feature type="binding site" evidence="1">
    <location>
        <position position="295"/>
    </location>
    <ligand>
        <name>Mg(2+)</name>
        <dbReference type="ChEBI" id="CHEBI:18420"/>
        <label>1</label>
    </ligand>
</feature>
<name>A0AAU9K6M9_9CILI</name>